<name>A0A9D4VE01_ADICA</name>
<evidence type="ECO:0000256" key="2">
    <source>
        <dbReference type="SAM" id="Phobius"/>
    </source>
</evidence>
<accession>A0A9D4VE01</accession>
<dbReference type="OrthoDB" id="5854584at2759"/>
<dbReference type="InterPro" id="IPR037185">
    <property type="entry name" value="EmrE-like"/>
</dbReference>
<dbReference type="PANTHER" id="PTHR31965:SF1">
    <property type="entry name" value="TRANSMEMBRANE PROTEIN 42"/>
    <property type="match status" value="1"/>
</dbReference>
<proteinExistence type="predicted"/>
<keyword evidence="2" id="KW-0472">Membrane</keyword>
<dbReference type="EMBL" id="JABFUD020000002">
    <property type="protein sequence ID" value="KAI5083793.1"/>
    <property type="molecule type" value="Genomic_DNA"/>
</dbReference>
<dbReference type="Proteomes" id="UP000886520">
    <property type="component" value="Chromosome 3"/>
</dbReference>
<dbReference type="SUPFAM" id="SSF103481">
    <property type="entry name" value="Multidrug resistance efflux transporter EmrE"/>
    <property type="match status" value="1"/>
</dbReference>
<feature type="transmembrane region" description="Helical" evidence="2">
    <location>
        <begin position="110"/>
        <end position="127"/>
    </location>
</feature>
<evidence type="ECO:0000313" key="3">
    <source>
        <dbReference type="EMBL" id="KAI5083793.1"/>
    </source>
</evidence>
<keyword evidence="4" id="KW-1185">Reference proteome</keyword>
<dbReference type="Gene3D" id="1.10.3730.20">
    <property type="match status" value="1"/>
</dbReference>
<evidence type="ECO:0000313" key="4">
    <source>
        <dbReference type="Proteomes" id="UP000886520"/>
    </source>
</evidence>
<keyword evidence="2" id="KW-1133">Transmembrane helix</keyword>
<feature type="transmembrane region" description="Helical" evidence="2">
    <location>
        <begin position="85"/>
        <end position="104"/>
    </location>
</feature>
<organism evidence="3 4">
    <name type="scientific">Adiantum capillus-veneris</name>
    <name type="common">Maidenhair fern</name>
    <dbReference type="NCBI Taxonomy" id="13818"/>
    <lineage>
        <taxon>Eukaryota</taxon>
        <taxon>Viridiplantae</taxon>
        <taxon>Streptophyta</taxon>
        <taxon>Embryophyta</taxon>
        <taxon>Tracheophyta</taxon>
        <taxon>Polypodiopsida</taxon>
        <taxon>Polypodiidae</taxon>
        <taxon>Polypodiales</taxon>
        <taxon>Pteridineae</taxon>
        <taxon>Pteridaceae</taxon>
        <taxon>Vittarioideae</taxon>
        <taxon>Adiantum</taxon>
    </lineage>
</organism>
<dbReference type="PANTHER" id="PTHR31965">
    <property type="entry name" value="TRANSMEMBRANE PROTEIN 42"/>
    <property type="match status" value="1"/>
</dbReference>
<dbReference type="InterPro" id="IPR039632">
    <property type="entry name" value="TMEM42"/>
</dbReference>
<comment type="caution">
    <text evidence="3">The sequence shown here is derived from an EMBL/GenBank/DDBJ whole genome shotgun (WGS) entry which is preliminary data.</text>
</comment>
<feature type="transmembrane region" description="Helical" evidence="2">
    <location>
        <begin position="55"/>
        <end position="73"/>
    </location>
</feature>
<sequence length="139" mass="14788">PSLSLSLSLSLFLSHRTGMSRASGWLWASAAGCAAATSAVLAKLLSPQLLPLLRVLGYGGVVLLNVLMWSCYVRSLKVLSSLQATVVNFASNFLISGLAGYLCFSEHLPPQWFLGAFLIVTGIVLLSEADTSKEKSKTN</sequence>
<dbReference type="AlphaFoldDB" id="A0A9D4VE01"/>
<gene>
    <name evidence="3" type="ORF">GOP47_0003536</name>
</gene>
<comment type="subcellular location">
    <subcellularLocation>
        <location evidence="1">Membrane</location>
        <topology evidence="1">Multi-pass membrane protein</topology>
    </subcellularLocation>
</comment>
<protein>
    <submittedName>
        <fullName evidence="3">Uncharacterized protein</fullName>
    </submittedName>
</protein>
<feature type="non-terminal residue" evidence="3">
    <location>
        <position position="1"/>
    </location>
</feature>
<evidence type="ECO:0000256" key="1">
    <source>
        <dbReference type="ARBA" id="ARBA00004141"/>
    </source>
</evidence>
<reference evidence="3" key="1">
    <citation type="submission" date="2021-01" db="EMBL/GenBank/DDBJ databases">
        <title>Adiantum capillus-veneris genome.</title>
        <authorList>
            <person name="Fang Y."/>
            <person name="Liao Q."/>
        </authorList>
    </citation>
    <scope>NUCLEOTIDE SEQUENCE</scope>
    <source>
        <strain evidence="3">H3</strain>
        <tissue evidence="3">Leaf</tissue>
    </source>
</reference>
<keyword evidence="2" id="KW-0812">Transmembrane</keyword>